<keyword evidence="2" id="KW-1185">Reference proteome</keyword>
<protein>
    <submittedName>
        <fullName evidence="1">Uncharacterized protein</fullName>
    </submittedName>
</protein>
<comment type="caution">
    <text evidence="1">The sequence shown here is derived from an EMBL/GenBank/DDBJ whole genome shotgun (WGS) entry which is preliminary data.</text>
</comment>
<sequence length="57" mass="5679">MSRIALTFALALAFGALTIAGAGIGWDAHPAETTTAVNGPAVAIGWDAPRAGSIGWD</sequence>
<dbReference type="Proteomes" id="UP001501867">
    <property type="component" value="Unassembled WGS sequence"/>
</dbReference>
<organism evidence="1 2">
    <name type="scientific">Streptomyces polychromogenes</name>
    <dbReference type="NCBI Taxonomy" id="67342"/>
    <lineage>
        <taxon>Bacteria</taxon>
        <taxon>Bacillati</taxon>
        <taxon>Actinomycetota</taxon>
        <taxon>Actinomycetes</taxon>
        <taxon>Kitasatosporales</taxon>
        <taxon>Streptomycetaceae</taxon>
        <taxon>Streptomyces</taxon>
    </lineage>
</organism>
<evidence type="ECO:0000313" key="2">
    <source>
        <dbReference type="Proteomes" id="UP001501867"/>
    </source>
</evidence>
<dbReference type="RefSeq" id="WP_344152980.1">
    <property type="nucleotide sequence ID" value="NZ_BAAABV010000006.1"/>
</dbReference>
<name>A0ABP3ESA3_9ACTN</name>
<accession>A0ABP3ESA3</accession>
<dbReference type="EMBL" id="BAAABV010000006">
    <property type="protein sequence ID" value="GAA0274460.1"/>
    <property type="molecule type" value="Genomic_DNA"/>
</dbReference>
<evidence type="ECO:0000313" key="1">
    <source>
        <dbReference type="EMBL" id="GAA0274460.1"/>
    </source>
</evidence>
<proteinExistence type="predicted"/>
<reference evidence="2" key="1">
    <citation type="journal article" date="2019" name="Int. J. Syst. Evol. Microbiol.">
        <title>The Global Catalogue of Microorganisms (GCM) 10K type strain sequencing project: providing services to taxonomists for standard genome sequencing and annotation.</title>
        <authorList>
            <consortium name="The Broad Institute Genomics Platform"/>
            <consortium name="The Broad Institute Genome Sequencing Center for Infectious Disease"/>
            <person name="Wu L."/>
            <person name="Ma J."/>
        </authorList>
    </citation>
    <scope>NUCLEOTIDE SEQUENCE [LARGE SCALE GENOMIC DNA]</scope>
    <source>
        <strain evidence="2">JCM 4505</strain>
    </source>
</reference>
<gene>
    <name evidence="1" type="ORF">GCM10010302_10120</name>
</gene>